<dbReference type="EMBL" id="CP003346">
    <property type="protein sequence ID" value="AGA78428.1"/>
    <property type="molecule type" value="Genomic_DNA"/>
</dbReference>
<dbReference type="HOGENOM" id="CLU_050192_2_1_10"/>
<evidence type="ECO:0000313" key="5">
    <source>
        <dbReference type="Proteomes" id="UP000010796"/>
    </source>
</evidence>
<evidence type="ECO:0000256" key="1">
    <source>
        <dbReference type="SAM" id="Phobius"/>
    </source>
</evidence>
<accession>L0FZF7</accession>
<dbReference type="OrthoDB" id="1099916at2"/>
<dbReference type="Pfam" id="PF04773">
    <property type="entry name" value="FecR"/>
    <property type="match status" value="1"/>
</dbReference>
<dbReference type="Pfam" id="PF16344">
    <property type="entry name" value="FecR_C"/>
    <property type="match status" value="1"/>
</dbReference>
<feature type="domain" description="FecR protein" evidence="2">
    <location>
        <begin position="144"/>
        <end position="230"/>
    </location>
</feature>
<keyword evidence="1" id="KW-0812">Transmembrane</keyword>
<dbReference type="Proteomes" id="UP000010796">
    <property type="component" value="Chromosome"/>
</dbReference>
<dbReference type="RefSeq" id="WP_015265986.1">
    <property type="nucleotide sequence ID" value="NC_019904.1"/>
</dbReference>
<evidence type="ECO:0000259" key="3">
    <source>
        <dbReference type="Pfam" id="PF16344"/>
    </source>
</evidence>
<feature type="transmembrane region" description="Helical" evidence="1">
    <location>
        <begin position="100"/>
        <end position="122"/>
    </location>
</feature>
<dbReference type="InterPro" id="IPR006860">
    <property type="entry name" value="FecR"/>
</dbReference>
<sequence>MEDRKFDIDYFLSNRYFVSWVRNPAEESDEFWQKWLQNHPQCHEAFYQAKGLVEKIYFEEYPHAAQQKDVILDRILRDEPSIHFEDAAETPIRILQLSPFIIRAIAACLLVILAATYIFSAYPVSDNEATASVAFLTKENPYGQKSAFFLPDKSRVILNAGSKISYPETFEGSKREVFLEGEAYFDVTHDESRTFRVHAEGVVTQVHGTAFTVQAFKGEEVSVALERGLVSVYPSEQEKPVIPLYLKPGEMLTVHEDFDRSVKSTFDHDQQFGWKDGKLVFKSANIPTVIKALERWYGVDVTVLDSPSSQWKVSGVFKQESLQNVLEGIKYARNISYEINGDHITINTAP</sequence>
<keyword evidence="1" id="KW-1133">Transmembrane helix</keyword>
<dbReference type="PIRSF" id="PIRSF018266">
    <property type="entry name" value="FecR"/>
    <property type="match status" value="1"/>
</dbReference>
<organism evidence="4 5">
    <name type="scientific">Echinicola vietnamensis (strain DSM 17526 / LMG 23754 / KMM 6221)</name>
    <dbReference type="NCBI Taxonomy" id="926556"/>
    <lineage>
        <taxon>Bacteria</taxon>
        <taxon>Pseudomonadati</taxon>
        <taxon>Bacteroidota</taxon>
        <taxon>Cytophagia</taxon>
        <taxon>Cytophagales</taxon>
        <taxon>Cyclobacteriaceae</taxon>
        <taxon>Echinicola</taxon>
    </lineage>
</organism>
<dbReference type="PANTHER" id="PTHR30273:SF2">
    <property type="entry name" value="PROTEIN FECR"/>
    <property type="match status" value="1"/>
</dbReference>
<dbReference type="InterPro" id="IPR032508">
    <property type="entry name" value="FecR_C"/>
</dbReference>
<evidence type="ECO:0000313" key="4">
    <source>
        <dbReference type="EMBL" id="AGA78428.1"/>
    </source>
</evidence>
<dbReference type="Gene3D" id="2.60.120.1440">
    <property type="match status" value="1"/>
</dbReference>
<dbReference type="STRING" id="926556.Echvi_2177"/>
<dbReference type="eggNOG" id="COG3712">
    <property type="taxonomic scope" value="Bacteria"/>
</dbReference>
<dbReference type="Gene3D" id="3.55.50.30">
    <property type="match status" value="1"/>
</dbReference>
<protein>
    <submittedName>
        <fullName evidence="4">Fe2+-dicitrate sensor, membrane component</fullName>
    </submittedName>
</protein>
<feature type="domain" description="Protein FecR C-terminal" evidence="3">
    <location>
        <begin position="278"/>
        <end position="346"/>
    </location>
</feature>
<keyword evidence="5" id="KW-1185">Reference proteome</keyword>
<evidence type="ECO:0000259" key="2">
    <source>
        <dbReference type="Pfam" id="PF04773"/>
    </source>
</evidence>
<reference evidence="5" key="1">
    <citation type="submission" date="2012-02" db="EMBL/GenBank/DDBJ databases">
        <title>The complete genome of Echinicola vietnamensis DSM 17526.</title>
        <authorList>
            <person name="Lucas S."/>
            <person name="Copeland A."/>
            <person name="Lapidus A."/>
            <person name="Glavina del Rio T."/>
            <person name="Dalin E."/>
            <person name="Tice H."/>
            <person name="Bruce D."/>
            <person name="Goodwin L."/>
            <person name="Pitluck S."/>
            <person name="Peters L."/>
            <person name="Ovchinnikova G."/>
            <person name="Teshima H."/>
            <person name="Kyrpides N."/>
            <person name="Mavromatis K."/>
            <person name="Ivanova N."/>
            <person name="Brettin T."/>
            <person name="Detter J.C."/>
            <person name="Han C."/>
            <person name="Larimer F."/>
            <person name="Land M."/>
            <person name="Hauser L."/>
            <person name="Markowitz V."/>
            <person name="Cheng J.-F."/>
            <person name="Hugenholtz P."/>
            <person name="Woyke T."/>
            <person name="Wu D."/>
            <person name="Brambilla E."/>
            <person name="Klenk H.-P."/>
            <person name="Eisen J.A."/>
        </authorList>
    </citation>
    <scope>NUCLEOTIDE SEQUENCE [LARGE SCALE GENOMIC DNA]</scope>
    <source>
        <strain evidence="5">DSM 17526 / LMG 23754 / KMM 6221</strain>
    </source>
</reference>
<dbReference type="InterPro" id="IPR012373">
    <property type="entry name" value="Ferrdict_sens_TM"/>
</dbReference>
<dbReference type="GO" id="GO:0016989">
    <property type="term" value="F:sigma factor antagonist activity"/>
    <property type="evidence" value="ECO:0007669"/>
    <property type="project" value="TreeGrafter"/>
</dbReference>
<dbReference type="AlphaFoldDB" id="L0FZF7"/>
<gene>
    <name evidence="4" type="ordered locus">Echvi_2177</name>
</gene>
<dbReference type="PANTHER" id="PTHR30273">
    <property type="entry name" value="PERIPLASMIC SIGNAL SENSOR AND SIGMA FACTOR ACTIVATOR FECR-RELATED"/>
    <property type="match status" value="1"/>
</dbReference>
<dbReference type="KEGG" id="evi:Echvi_2177"/>
<keyword evidence="1" id="KW-0472">Membrane</keyword>
<name>L0FZF7_ECHVK</name>
<proteinExistence type="predicted"/>